<dbReference type="SUPFAM" id="SSF51445">
    <property type="entry name" value="(Trans)glycosidases"/>
    <property type="match status" value="1"/>
</dbReference>
<protein>
    <submittedName>
        <fullName evidence="4">Glycoside hydrolase family 3 C-terminal domain-containing protein</fullName>
    </submittedName>
</protein>
<keyword evidence="5" id="KW-1185">Reference proteome</keyword>
<evidence type="ECO:0000256" key="1">
    <source>
        <dbReference type="ARBA" id="ARBA00005336"/>
    </source>
</evidence>
<reference evidence="5" key="1">
    <citation type="journal article" date="2019" name="Int. J. Syst. Evol. Microbiol.">
        <title>The Global Catalogue of Microorganisms (GCM) 10K type strain sequencing project: providing services to taxonomists for standard genome sequencing and annotation.</title>
        <authorList>
            <consortium name="The Broad Institute Genomics Platform"/>
            <consortium name="The Broad Institute Genome Sequencing Center for Infectious Disease"/>
            <person name="Wu L."/>
            <person name="Ma J."/>
        </authorList>
    </citation>
    <scope>NUCLEOTIDE SEQUENCE [LARGE SCALE GENOMIC DNA]</scope>
    <source>
        <strain evidence="5">KCTC 33576</strain>
    </source>
</reference>
<dbReference type="Gene3D" id="3.40.50.1700">
    <property type="entry name" value="Glycoside hydrolase family 3 C-terminal domain"/>
    <property type="match status" value="1"/>
</dbReference>
<dbReference type="SMART" id="SM01217">
    <property type="entry name" value="Fn3_like"/>
    <property type="match status" value="1"/>
</dbReference>
<evidence type="ECO:0000313" key="5">
    <source>
        <dbReference type="Proteomes" id="UP001597391"/>
    </source>
</evidence>
<dbReference type="InterPro" id="IPR036962">
    <property type="entry name" value="Glyco_hydro_3_N_sf"/>
</dbReference>
<dbReference type="Gene3D" id="2.60.40.10">
    <property type="entry name" value="Immunoglobulins"/>
    <property type="match status" value="1"/>
</dbReference>
<dbReference type="InterPro" id="IPR017853">
    <property type="entry name" value="GH"/>
</dbReference>
<proteinExistence type="inferred from homology"/>
<dbReference type="InterPro" id="IPR026891">
    <property type="entry name" value="Fn3-like"/>
</dbReference>
<organism evidence="4 5">
    <name type="scientific">Populibacterium corticicola</name>
    <dbReference type="NCBI Taxonomy" id="1812826"/>
    <lineage>
        <taxon>Bacteria</taxon>
        <taxon>Bacillati</taxon>
        <taxon>Actinomycetota</taxon>
        <taxon>Actinomycetes</taxon>
        <taxon>Micrococcales</taxon>
        <taxon>Jonesiaceae</taxon>
        <taxon>Populibacterium</taxon>
    </lineage>
</organism>
<dbReference type="InterPro" id="IPR001764">
    <property type="entry name" value="Glyco_hydro_3_N"/>
</dbReference>
<comment type="caution">
    <text evidence="4">The sequence shown here is derived from an EMBL/GenBank/DDBJ whole genome shotgun (WGS) entry which is preliminary data.</text>
</comment>
<dbReference type="Pfam" id="PF00933">
    <property type="entry name" value="Glyco_hydro_3"/>
    <property type="match status" value="1"/>
</dbReference>
<dbReference type="PANTHER" id="PTHR42715:SF10">
    <property type="entry name" value="BETA-GLUCOSIDASE"/>
    <property type="match status" value="1"/>
</dbReference>
<accession>A0ABW5XGY7</accession>
<keyword evidence="2 4" id="KW-0378">Hydrolase</keyword>
<feature type="domain" description="Fibronectin type III-like" evidence="3">
    <location>
        <begin position="573"/>
        <end position="646"/>
    </location>
</feature>
<dbReference type="PANTHER" id="PTHR42715">
    <property type="entry name" value="BETA-GLUCOSIDASE"/>
    <property type="match status" value="1"/>
</dbReference>
<dbReference type="PRINTS" id="PR00133">
    <property type="entry name" value="GLHYDRLASE3"/>
</dbReference>
<name>A0ABW5XGY7_9MICO</name>
<dbReference type="GO" id="GO:0016787">
    <property type="term" value="F:hydrolase activity"/>
    <property type="evidence" value="ECO:0007669"/>
    <property type="project" value="UniProtKB-KW"/>
</dbReference>
<dbReference type="Gene3D" id="3.20.20.300">
    <property type="entry name" value="Glycoside hydrolase, family 3, N-terminal domain"/>
    <property type="match status" value="1"/>
</dbReference>
<dbReference type="InterPro" id="IPR013783">
    <property type="entry name" value="Ig-like_fold"/>
</dbReference>
<gene>
    <name evidence="4" type="ORF">ACFSYH_08055</name>
</gene>
<evidence type="ECO:0000256" key="2">
    <source>
        <dbReference type="ARBA" id="ARBA00022801"/>
    </source>
</evidence>
<evidence type="ECO:0000259" key="3">
    <source>
        <dbReference type="SMART" id="SM01217"/>
    </source>
</evidence>
<dbReference type="RefSeq" id="WP_377466381.1">
    <property type="nucleotide sequence ID" value="NZ_JBHUOP010000003.1"/>
</dbReference>
<dbReference type="Proteomes" id="UP001597391">
    <property type="component" value="Unassembled WGS sequence"/>
</dbReference>
<dbReference type="InterPro" id="IPR036881">
    <property type="entry name" value="Glyco_hydro_3_C_sf"/>
</dbReference>
<comment type="similarity">
    <text evidence="1">Belongs to the glycosyl hydrolase 3 family.</text>
</comment>
<dbReference type="EMBL" id="JBHUOP010000003">
    <property type="protein sequence ID" value="MFD2840521.1"/>
    <property type="molecule type" value="Genomic_DNA"/>
</dbReference>
<dbReference type="Pfam" id="PF01915">
    <property type="entry name" value="Glyco_hydro_3_C"/>
    <property type="match status" value="1"/>
</dbReference>
<dbReference type="InterPro" id="IPR002772">
    <property type="entry name" value="Glyco_hydro_3_C"/>
</dbReference>
<dbReference type="SUPFAM" id="SSF52279">
    <property type="entry name" value="Beta-D-glucan exohydrolase, C-terminal domain"/>
    <property type="match status" value="1"/>
</dbReference>
<evidence type="ECO:0000313" key="4">
    <source>
        <dbReference type="EMBL" id="MFD2840521.1"/>
    </source>
</evidence>
<dbReference type="Pfam" id="PF14310">
    <property type="entry name" value="Fn3-like"/>
    <property type="match status" value="1"/>
</dbReference>
<sequence length="822" mass="88706">MSESIKKSDVLSSLTFFEKVALLSGQNTWQTRSIPRLDIRPLFMADGPHGVRKQVGSSDHLGINASQPATCFPTAATIANSWDPELGEQIGAALGREAANLGVDVLLGPGLNIKRSPLCGRNFEYFSEDPYLTGKFGAAYVRGIQSAGIAACPKHFAVNSQETRRMTSNSVVDSATLREIYLTAFEMVTKEASPLTIMSSYNLINGTYANEHPELLQSILRDDWGFSGAVITDWGGGNDPHAAIEAGGTIEMPSPGFDSVQQIFDSKSTNLEKLDERVGELVDLVRTINPVPGDPDFQDAHHALAQRAAEESIVLLKNESSLLPLSATESVAVIGQFAFKPRYQGAGSSLVNPTRLDTPIEALTSSSLNVVAQVQGFEHGKAADSGLIAQAVQAAQTAQTVLLYLGLDEIAESEGKDREHMRLPENQIALLRAVAAVNPRVVVVLAAGSAIEMPWLGECQAVLHGYLGGQAGAFAMVRALTGAINPSGRLSETYPLSLADTPTASTFPAQTRHALYKEGPFVGYRYYATTGTPVLFPFGFGLSYSQFEYSNLSVTRDTATFTVTNVGSVHGADVPQLYVRVPEDARKLGPVPTLELKGFRKITLDPGEKKTVTINFDEYSFRKFDAASQKWITVAGDYVVCVGHNANDIALHSTVRVAGQSVAATHPAGEVPGYATGHVQELSDQDFAVLLGRSLPVDVSARQLLGINSPLSDLQYAKSPVGRAIYRHYLARGLRKAEESGTPDLNLLFQYGMPFRAVAKMSGGLADMRMVEGILTIVNGHFFRGFGQVVTRFFGNRRRQKALQREFTALSTTHQSIPATHK</sequence>
<dbReference type="InterPro" id="IPR050288">
    <property type="entry name" value="Cellulose_deg_GH3"/>
</dbReference>